<dbReference type="PROSITE" id="PS50112">
    <property type="entry name" value="PAS"/>
    <property type="match status" value="3"/>
</dbReference>
<keyword evidence="8" id="KW-0547">Nucleotide-binding</keyword>
<dbReference type="InterPro" id="IPR013655">
    <property type="entry name" value="PAS_fold_3"/>
</dbReference>
<dbReference type="InterPro" id="IPR011006">
    <property type="entry name" value="CheY-like_superfamily"/>
</dbReference>
<organism evidence="24 25">
    <name type="scientific">Zoogloea dura</name>
    <dbReference type="NCBI Taxonomy" id="2728840"/>
    <lineage>
        <taxon>Bacteria</taxon>
        <taxon>Pseudomonadati</taxon>
        <taxon>Pseudomonadota</taxon>
        <taxon>Betaproteobacteria</taxon>
        <taxon>Rhodocyclales</taxon>
        <taxon>Zoogloeaceae</taxon>
        <taxon>Zoogloea</taxon>
    </lineage>
</organism>
<evidence type="ECO:0000256" key="10">
    <source>
        <dbReference type="ARBA" id="ARBA00022840"/>
    </source>
</evidence>
<dbReference type="SUPFAM" id="SSF47384">
    <property type="entry name" value="Homodimeric domain of signal transducing histidine kinase"/>
    <property type="match status" value="1"/>
</dbReference>
<comment type="function">
    <text evidence="14">Member of the two-component regulatory system BvgS/BvgA. Phosphorylates BvgA via a four-step phosphorelay in response to environmental signals.</text>
</comment>
<evidence type="ECO:0000259" key="19">
    <source>
        <dbReference type="PROSITE" id="PS50109"/>
    </source>
</evidence>
<dbReference type="CDD" id="cd00130">
    <property type="entry name" value="PAS"/>
    <property type="match status" value="3"/>
</dbReference>
<evidence type="ECO:0000256" key="9">
    <source>
        <dbReference type="ARBA" id="ARBA00022777"/>
    </source>
</evidence>
<evidence type="ECO:0000256" key="6">
    <source>
        <dbReference type="ARBA" id="ARBA00022679"/>
    </source>
</evidence>
<feature type="modified residue" description="Phosphohistidine" evidence="16">
    <location>
        <position position="1250"/>
    </location>
</feature>
<evidence type="ECO:0000256" key="2">
    <source>
        <dbReference type="ARBA" id="ARBA00004651"/>
    </source>
</evidence>
<dbReference type="Pfam" id="PF00512">
    <property type="entry name" value="HisKA"/>
    <property type="match status" value="1"/>
</dbReference>
<dbReference type="Gene3D" id="1.10.287.130">
    <property type="match status" value="1"/>
</dbReference>
<evidence type="ECO:0000313" key="25">
    <source>
        <dbReference type="Proteomes" id="UP000580043"/>
    </source>
</evidence>
<dbReference type="EMBL" id="JABBGA010000007">
    <property type="protein sequence ID" value="NML26320.1"/>
    <property type="molecule type" value="Genomic_DNA"/>
</dbReference>
<feature type="region of interest" description="Disordered" evidence="18">
    <location>
        <begin position="1"/>
        <end position="34"/>
    </location>
</feature>
<dbReference type="InterPro" id="IPR003018">
    <property type="entry name" value="GAF"/>
</dbReference>
<feature type="domain" description="PAS" evidence="21">
    <location>
        <begin position="39"/>
        <end position="91"/>
    </location>
</feature>
<dbReference type="NCBIfam" id="TIGR00229">
    <property type="entry name" value="sensory_box"/>
    <property type="match status" value="3"/>
</dbReference>
<dbReference type="PRINTS" id="PR00344">
    <property type="entry name" value="BCTRLSENSOR"/>
</dbReference>
<keyword evidence="11" id="KW-1133">Transmembrane helix</keyword>
<evidence type="ECO:0000313" key="24">
    <source>
        <dbReference type="EMBL" id="NML26320.1"/>
    </source>
</evidence>
<evidence type="ECO:0000259" key="23">
    <source>
        <dbReference type="PROSITE" id="PS50894"/>
    </source>
</evidence>
<dbReference type="InterPro" id="IPR001789">
    <property type="entry name" value="Sig_transdc_resp-reg_receiver"/>
</dbReference>
<dbReference type="SMART" id="SM00448">
    <property type="entry name" value="REC"/>
    <property type="match status" value="1"/>
</dbReference>
<evidence type="ECO:0000256" key="15">
    <source>
        <dbReference type="ARBA" id="ARBA00070152"/>
    </source>
</evidence>
<dbReference type="SUPFAM" id="SSF55785">
    <property type="entry name" value="PYP-like sensor domain (PAS domain)"/>
    <property type="match status" value="3"/>
</dbReference>
<dbReference type="PANTHER" id="PTHR45339:SF1">
    <property type="entry name" value="HYBRID SIGNAL TRANSDUCTION HISTIDINE KINASE J"/>
    <property type="match status" value="1"/>
</dbReference>
<evidence type="ECO:0000256" key="1">
    <source>
        <dbReference type="ARBA" id="ARBA00000085"/>
    </source>
</evidence>
<dbReference type="GO" id="GO:0005524">
    <property type="term" value="F:ATP binding"/>
    <property type="evidence" value="ECO:0007669"/>
    <property type="project" value="UniProtKB-KW"/>
</dbReference>
<feature type="domain" description="PAS" evidence="21">
    <location>
        <begin position="645"/>
        <end position="687"/>
    </location>
</feature>
<dbReference type="PROSITE" id="PS50110">
    <property type="entry name" value="RESPONSE_REGULATORY"/>
    <property type="match status" value="1"/>
</dbReference>
<dbReference type="SMART" id="SM00086">
    <property type="entry name" value="PAC"/>
    <property type="match status" value="3"/>
</dbReference>
<evidence type="ECO:0000256" key="5">
    <source>
        <dbReference type="ARBA" id="ARBA00022553"/>
    </source>
</evidence>
<dbReference type="CDD" id="cd16922">
    <property type="entry name" value="HATPase_EvgS-ArcB-TorS-like"/>
    <property type="match status" value="1"/>
</dbReference>
<dbReference type="InterPro" id="IPR036890">
    <property type="entry name" value="HATPase_C_sf"/>
</dbReference>
<evidence type="ECO:0000256" key="11">
    <source>
        <dbReference type="ARBA" id="ARBA00022989"/>
    </source>
</evidence>
<evidence type="ECO:0000259" key="21">
    <source>
        <dbReference type="PROSITE" id="PS50112"/>
    </source>
</evidence>
<keyword evidence="7" id="KW-0812">Transmembrane</keyword>
<dbReference type="SMART" id="SM00065">
    <property type="entry name" value="GAF"/>
    <property type="match status" value="2"/>
</dbReference>
<dbReference type="Pfam" id="PF13188">
    <property type="entry name" value="PAS_8"/>
    <property type="match status" value="1"/>
</dbReference>
<dbReference type="SUPFAM" id="SSF52172">
    <property type="entry name" value="CheY-like"/>
    <property type="match status" value="1"/>
</dbReference>
<dbReference type="SUPFAM" id="SSF47226">
    <property type="entry name" value="Histidine-containing phosphotransfer domain, HPT domain"/>
    <property type="match status" value="1"/>
</dbReference>
<evidence type="ECO:0000256" key="3">
    <source>
        <dbReference type="ARBA" id="ARBA00012438"/>
    </source>
</evidence>
<dbReference type="PROSITE" id="PS50113">
    <property type="entry name" value="PAC"/>
    <property type="match status" value="1"/>
</dbReference>
<dbReference type="InterPro" id="IPR000700">
    <property type="entry name" value="PAS-assoc_C"/>
</dbReference>
<dbReference type="InterPro" id="IPR035965">
    <property type="entry name" value="PAS-like_dom_sf"/>
</dbReference>
<dbReference type="SMART" id="SM00387">
    <property type="entry name" value="HATPase_c"/>
    <property type="match status" value="1"/>
</dbReference>
<evidence type="ECO:0000256" key="7">
    <source>
        <dbReference type="ARBA" id="ARBA00022692"/>
    </source>
</evidence>
<evidence type="ECO:0000256" key="14">
    <source>
        <dbReference type="ARBA" id="ARBA00058004"/>
    </source>
</evidence>
<keyword evidence="4" id="KW-1003">Cell membrane</keyword>
<dbReference type="SUPFAM" id="SSF55874">
    <property type="entry name" value="ATPase domain of HSP90 chaperone/DNA topoisomerase II/histidine kinase"/>
    <property type="match status" value="1"/>
</dbReference>
<keyword evidence="12" id="KW-0902">Two-component regulatory system</keyword>
<dbReference type="Gene3D" id="3.30.450.20">
    <property type="entry name" value="PAS domain"/>
    <property type="match status" value="3"/>
</dbReference>
<dbReference type="Gene3D" id="3.30.450.40">
    <property type="match status" value="2"/>
</dbReference>
<dbReference type="PROSITE" id="PS50109">
    <property type="entry name" value="HIS_KIN"/>
    <property type="match status" value="1"/>
</dbReference>
<dbReference type="SMART" id="SM00388">
    <property type="entry name" value="HisKA"/>
    <property type="match status" value="1"/>
</dbReference>
<dbReference type="Gene3D" id="3.30.565.10">
    <property type="entry name" value="Histidine kinase-like ATPase, C-terminal domain"/>
    <property type="match status" value="1"/>
</dbReference>
<dbReference type="InterPro" id="IPR005467">
    <property type="entry name" value="His_kinase_dom"/>
</dbReference>
<comment type="catalytic activity">
    <reaction evidence="1">
        <text>ATP + protein L-histidine = ADP + protein N-phospho-L-histidine.</text>
        <dbReference type="EC" id="2.7.13.3"/>
    </reaction>
</comment>
<dbReference type="PROSITE" id="PS50894">
    <property type="entry name" value="HPT"/>
    <property type="match status" value="1"/>
</dbReference>
<dbReference type="RefSeq" id="WP_169145855.1">
    <property type="nucleotide sequence ID" value="NZ_JABBGA010000007.1"/>
</dbReference>
<evidence type="ECO:0000259" key="20">
    <source>
        <dbReference type="PROSITE" id="PS50110"/>
    </source>
</evidence>
<dbReference type="Proteomes" id="UP000580043">
    <property type="component" value="Unassembled WGS sequence"/>
</dbReference>
<dbReference type="GO" id="GO:0000155">
    <property type="term" value="F:phosphorelay sensor kinase activity"/>
    <property type="evidence" value="ECO:0007669"/>
    <property type="project" value="InterPro"/>
</dbReference>
<feature type="domain" description="Response regulatory" evidence="20">
    <location>
        <begin position="1057"/>
        <end position="1173"/>
    </location>
</feature>
<dbReference type="SMART" id="SM00091">
    <property type="entry name" value="PAS"/>
    <property type="match status" value="3"/>
</dbReference>
<evidence type="ECO:0000259" key="22">
    <source>
        <dbReference type="PROSITE" id="PS50113"/>
    </source>
</evidence>
<dbReference type="PANTHER" id="PTHR45339">
    <property type="entry name" value="HYBRID SIGNAL TRANSDUCTION HISTIDINE KINASE J"/>
    <property type="match status" value="1"/>
</dbReference>
<proteinExistence type="predicted"/>
<dbReference type="InterPro" id="IPR000014">
    <property type="entry name" value="PAS"/>
</dbReference>
<dbReference type="FunFam" id="1.10.287.130:FF:000004">
    <property type="entry name" value="Ethylene receptor 1"/>
    <property type="match status" value="1"/>
</dbReference>
<keyword evidence="5 17" id="KW-0597">Phosphoprotein</keyword>
<evidence type="ECO:0000256" key="13">
    <source>
        <dbReference type="ARBA" id="ARBA00023136"/>
    </source>
</evidence>
<dbReference type="FunFam" id="3.30.565.10:FF:000010">
    <property type="entry name" value="Sensor histidine kinase RcsC"/>
    <property type="match status" value="1"/>
</dbReference>
<sequence length="1315" mass="143354">MSRPPPSDRSGSPGSVAGVPPLGGDGPPPAGSSDALVREHALLKTLVRTLPDLVWLKDPDGVYLACNPRFERFFGAREADIIGRTDYDFVHWSLADFFRRNDLAAIHAGRAVSNEEELVFADDGHREWVETLKTPMLDATGQLLGVLGVARNISDTKRTAASLRRSNRALQTLGQCSQVLARASEESSLLHQVCRVLVEFGAYRSAWVGYREFNEQSSVSLVAGFGVAMDYVRGLQLSWADTDAGRGPTGRAIRTGRPVQCRRILSDPEFERWREPALKAGYQSSCALPLIGLDGECFGALNVYSPDEDAFDATEVQLLSDLASDLSFGIRGLRDRAGREEATRSQLEAERQLGHLLEASPTIFYALTLAQDGRSEPIIVSDNMNRILGYSADEVLAPGWWRNGIHPDDRQATLEGIREVLQRGQVALEYRFACRDGRYIWLRDELRVGRPASDGHLELVGSWTEVSDRKWVELALATQRQVLEMVASGAALSATLERLVAGVEAQLPGVRASVLLLDEDGRHLRTGAAPSLPDDYNRIIDGVAIGEAVGSCGTAAFRGEKVIVGDIATDPLWADYRDLAARFNLKACWSTPILSRSGQVLGTFALYPDEASLPQAPHLEQVELATDVAAIAIIRHREESAMRASEARFRQLFEVAPMPLVLINAAGEVVDLNRSFVQTFGYTLDDLPDMDAWWRKAFPALEARAQAQDVWRAAVMLGQGGGRTNDPVELRIACRDGQLRTLMVAGANVGDGFLWTFFDITDMRELDAQLQRYRHHLEDLVAERTTQLAEATQRAEAASQAKSAFLANMSHEIRTPMNAILGLARLLERSGVDPVQQDRLAKIRSAGSHLLSIINDILDISKIEAGKLNLETMDFSPVALFNQAQSLIHDRLSAKALAFRVDAEGLPPVLRGDVTRLRQALLNYLGNAVKFTEHGSVALRARVLEDEGTALLVRFEVIDTGIGIAPEQLPRLFQSFEQADASTTRKYGGTGLGLALTRHLASLMGGDAGVESELGQGSTFWFTAKLQQRPGVVLPVPAEEPAVETAAAVARRVAGRRLLLVEDNPLNQEVAMDMLGDLGLSIDRAENGQDAVALAMQYDYDLILMDMQMPLMDGLEATRQIRGLPSGSRVVVVAMTANAFEEDREACMSAGMNDFLPKPVEPEALYRILLKWLVADAGIVPGATPVKGSSAALDAIAGLDVGQGLRMVRGKWPTYLRLLRLFADTHAELPMQLEAASARADRAELERLSHSLKGSAGNVGAIRLSLLAAEVCQAIRGEEEAEALTPRVACLSEALRVFLEQLHSCLGPTTGKEPA</sequence>
<dbReference type="Gene3D" id="1.20.120.160">
    <property type="entry name" value="HPT domain"/>
    <property type="match status" value="1"/>
</dbReference>
<feature type="domain" description="Histidine kinase" evidence="19">
    <location>
        <begin position="808"/>
        <end position="1028"/>
    </location>
</feature>
<reference evidence="24 25" key="1">
    <citation type="submission" date="2020-04" db="EMBL/GenBank/DDBJ databases">
        <title>Zoogloea sp. G-4-1-14 isolated from soil.</title>
        <authorList>
            <person name="Dahal R.H."/>
        </authorList>
    </citation>
    <scope>NUCLEOTIDE SEQUENCE [LARGE SCALE GENOMIC DNA]</scope>
    <source>
        <strain evidence="24 25">G-4-1-14</strain>
    </source>
</reference>
<dbReference type="InterPro" id="IPR036641">
    <property type="entry name" value="HPT_dom_sf"/>
</dbReference>
<keyword evidence="9" id="KW-0418">Kinase</keyword>
<gene>
    <name evidence="24" type="ORF">HHL15_11255</name>
</gene>
<keyword evidence="6" id="KW-0808">Transferase</keyword>
<evidence type="ECO:0000256" key="18">
    <source>
        <dbReference type="SAM" id="MobiDB-lite"/>
    </source>
</evidence>
<name>A0A848G547_9RHOO</name>
<feature type="domain" description="HPt" evidence="23">
    <location>
        <begin position="1211"/>
        <end position="1305"/>
    </location>
</feature>
<dbReference type="InterPro" id="IPR003661">
    <property type="entry name" value="HisK_dim/P_dom"/>
</dbReference>
<feature type="domain" description="PAC" evidence="22">
    <location>
        <begin position="112"/>
        <end position="165"/>
    </location>
</feature>
<accession>A0A848G547</accession>
<dbReference type="InterPro" id="IPR013656">
    <property type="entry name" value="PAS_4"/>
</dbReference>
<comment type="subcellular location">
    <subcellularLocation>
        <location evidence="2">Cell membrane</location>
        <topology evidence="2">Multi-pass membrane protein</topology>
    </subcellularLocation>
</comment>
<dbReference type="Pfam" id="PF13185">
    <property type="entry name" value="GAF_2"/>
    <property type="match status" value="2"/>
</dbReference>
<feature type="modified residue" description="4-aspartylphosphate" evidence="17">
    <location>
        <position position="1106"/>
    </location>
</feature>
<dbReference type="CDD" id="cd17546">
    <property type="entry name" value="REC_hyHK_CKI1_RcsC-like"/>
    <property type="match status" value="1"/>
</dbReference>
<keyword evidence="10" id="KW-0067">ATP-binding</keyword>
<protein>
    <recommendedName>
        <fullName evidence="15">Virulence sensor protein BvgS</fullName>
        <ecNumber evidence="3">2.7.13.3</ecNumber>
    </recommendedName>
</protein>
<dbReference type="InterPro" id="IPR004358">
    <property type="entry name" value="Sig_transdc_His_kin-like_C"/>
</dbReference>
<evidence type="ECO:0000256" key="16">
    <source>
        <dbReference type="PROSITE-ProRule" id="PRU00110"/>
    </source>
</evidence>
<dbReference type="GO" id="GO:0005886">
    <property type="term" value="C:plasma membrane"/>
    <property type="evidence" value="ECO:0007669"/>
    <property type="project" value="UniProtKB-SubCell"/>
</dbReference>
<dbReference type="InterPro" id="IPR001610">
    <property type="entry name" value="PAC"/>
</dbReference>
<dbReference type="InterPro" id="IPR036097">
    <property type="entry name" value="HisK_dim/P_sf"/>
</dbReference>
<dbReference type="InterPro" id="IPR003594">
    <property type="entry name" value="HATPase_dom"/>
</dbReference>
<keyword evidence="13" id="KW-0472">Membrane</keyword>
<dbReference type="Pfam" id="PF08447">
    <property type="entry name" value="PAS_3"/>
    <property type="match status" value="1"/>
</dbReference>
<dbReference type="Pfam" id="PF02518">
    <property type="entry name" value="HATPase_c"/>
    <property type="match status" value="1"/>
</dbReference>
<dbReference type="Pfam" id="PF01627">
    <property type="entry name" value="Hpt"/>
    <property type="match status" value="1"/>
</dbReference>
<dbReference type="Pfam" id="PF08448">
    <property type="entry name" value="PAS_4"/>
    <property type="match status" value="1"/>
</dbReference>
<dbReference type="Gene3D" id="3.40.50.2300">
    <property type="match status" value="1"/>
</dbReference>
<comment type="caution">
    <text evidence="24">The sequence shown here is derived from an EMBL/GenBank/DDBJ whole genome shotgun (WGS) entry which is preliminary data.</text>
</comment>
<evidence type="ECO:0000256" key="8">
    <source>
        <dbReference type="ARBA" id="ARBA00022741"/>
    </source>
</evidence>
<dbReference type="SUPFAM" id="SSF55781">
    <property type="entry name" value="GAF domain-like"/>
    <property type="match status" value="2"/>
</dbReference>
<feature type="compositionally biased region" description="Low complexity" evidence="18">
    <location>
        <begin position="8"/>
        <end position="22"/>
    </location>
</feature>
<dbReference type="Pfam" id="PF00072">
    <property type="entry name" value="Response_reg"/>
    <property type="match status" value="1"/>
</dbReference>
<evidence type="ECO:0000256" key="4">
    <source>
        <dbReference type="ARBA" id="ARBA00022475"/>
    </source>
</evidence>
<dbReference type="InterPro" id="IPR029016">
    <property type="entry name" value="GAF-like_dom_sf"/>
</dbReference>
<keyword evidence="25" id="KW-1185">Reference proteome</keyword>
<evidence type="ECO:0000256" key="17">
    <source>
        <dbReference type="PROSITE-ProRule" id="PRU00169"/>
    </source>
</evidence>
<dbReference type="EC" id="2.7.13.3" evidence="3"/>
<feature type="domain" description="PAS" evidence="21">
    <location>
        <begin position="349"/>
        <end position="424"/>
    </location>
</feature>
<dbReference type="InterPro" id="IPR008207">
    <property type="entry name" value="Sig_transdc_His_kin_Hpt_dom"/>
</dbReference>
<dbReference type="CDD" id="cd00082">
    <property type="entry name" value="HisKA"/>
    <property type="match status" value="1"/>
</dbReference>
<evidence type="ECO:0000256" key="12">
    <source>
        <dbReference type="ARBA" id="ARBA00023012"/>
    </source>
</evidence>